<dbReference type="InterPro" id="IPR001128">
    <property type="entry name" value="Cyt_P450"/>
</dbReference>
<dbReference type="InterPro" id="IPR050651">
    <property type="entry name" value="Plant_Cytochrome_P450_Monoox"/>
</dbReference>
<comment type="subcellular location">
    <subcellularLocation>
        <location evidence="1">Membrane</location>
        <topology evidence="1">Single-pass membrane protein</topology>
    </subcellularLocation>
</comment>
<feature type="transmembrane region" description="Helical" evidence="13">
    <location>
        <begin position="20"/>
        <end position="41"/>
    </location>
</feature>
<comment type="caution">
    <text evidence="14">The sequence shown here is derived from an EMBL/GenBank/DDBJ whole genome shotgun (WGS) entry which is preliminary data.</text>
</comment>
<evidence type="ECO:0000256" key="9">
    <source>
        <dbReference type="ARBA" id="ARBA00023033"/>
    </source>
</evidence>
<dbReference type="PROSITE" id="PS00086">
    <property type="entry name" value="CYTOCHROME_P450"/>
    <property type="match status" value="1"/>
</dbReference>
<sequence>MRPIYIERTPQSNTQTMDETHLFFICVLSLFSLIYLFKLAIHHLKTWNTKNLPPSPPSLPIIGHLHLINGPIHRVLQHLASKYGPIMSLRFGTRRVLVITSPSAAQECFTTNDIALANIPLLLTGKYLSYNCTSVINAPYGQLWRDLRRIMTLELFSTTRLKHYLGDRQDEVRSLIKDLLKESFKDFSTVEMRSRIQGMSFNIIMNIIADKGFYGTEVEDVKEASEFKEVIRDIFEVSGTSNPSDFIPFLRWIDYQGLEKKLLKLQKKSDRFFQKLIEKYKCKRSGLKGKAMKFIDAMLSLQESEPGYYTDDVIKSNILILLLAGTDTSSVTIEWALSLLLNHPNVLKKARVQIDEFVGNKRLVQETDLPNLPYIQCIINETLRLFPALPLLVPHEPSEDCTIGGFDVARGTMVLVNAWAIHRDPMVWDDPLNFKPERFEKVINKGYHFIPFGMGRRQCPGSGLANRVIWLVLASLIQCFEWERVGEELVGLSEGKGLTMPKDEPLKARFKVRQTMCDVLTKVSEFVS</sequence>
<keyword evidence="9 12" id="KW-0503">Monooxygenase</keyword>
<dbReference type="GO" id="GO:0016020">
    <property type="term" value="C:membrane"/>
    <property type="evidence" value="ECO:0000318"/>
    <property type="project" value="GO_Central"/>
</dbReference>
<evidence type="ECO:0000256" key="2">
    <source>
        <dbReference type="ARBA" id="ARBA00010617"/>
    </source>
</evidence>
<keyword evidence="7 12" id="KW-0560">Oxidoreductase</keyword>
<reference evidence="14" key="2">
    <citation type="submission" date="2020-06" db="EMBL/GenBank/DDBJ databases">
        <title>Helianthus annuus Genome sequencing and assembly Release 2.</title>
        <authorList>
            <person name="Gouzy J."/>
            <person name="Langlade N."/>
            <person name="Munos S."/>
        </authorList>
    </citation>
    <scope>NUCLEOTIDE SEQUENCE</scope>
    <source>
        <tissue evidence="14">Leaves</tissue>
    </source>
</reference>
<evidence type="ECO:0000256" key="5">
    <source>
        <dbReference type="ARBA" id="ARBA00022723"/>
    </source>
</evidence>
<reference evidence="14" key="1">
    <citation type="journal article" date="2017" name="Nature">
        <title>The sunflower genome provides insights into oil metabolism, flowering and Asterid evolution.</title>
        <authorList>
            <person name="Badouin H."/>
            <person name="Gouzy J."/>
            <person name="Grassa C.J."/>
            <person name="Murat F."/>
            <person name="Staton S.E."/>
            <person name="Cottret L."/>
            <person name="Lelandais-Briere C."/>
            <person name="Owens G.L."/>
            <person name="Carrere S."/>
            <person name="Mayjonade B."/>
            <person name="Legrand L."/>
            <person name="Gill N."/>
            <person name="Kane N.C."/>
            <person name="Bowers J.E."/>
            <person name="Hubner S."/>
            <person name="Bellec A."/>
            <person name="Berard A."/>
            <person name="Berges H."/>
            <person name="Blanchet N."/>
            <person name="Boniface M.C."/>
            <person name="Brunel D."/>
            <person name="Catrice O."/>
            <person name="Chaidir N."/>
            <person name="Claudel C."/>
            <person name="Donnadieu C."/>
            <person name="Faraut T."/>
            <person name="Fievet G."/>
            <person name="Helmstetter N."/>
            <person name="King M."/>
            <person name="Knapp S.J."/>
            <person name="Lai Z."/>
            <person name="Le Paslier M.C."/>
            <person name="Lippi Y."/>
            <person name="Lorenzon L."/>
            <person name="Mandel J.R."/>
            <person name="Marage G."/>
            <person name="Marchand G."/>
            <person name="Marquand E."/>
            <person name="Bret-Mestries E."/>
            <person name="Morien E."/>
            <person name="Nambeesan S."/>
            <person name="Nguyen T."/>
            <person name="Pegot-Espagnet P."/>
            <person name="Pouilly N."/>
            <person name="Raftis F."/>
            <person name="Sallet E."/>
            <person name="Schiex T."/>
            <person name="Thomas J."/>
            <person name="Vandecasteele C."/>
            <person name="Vares D."/>
            <person name="Vear F."/>
            <person name="Vautrin S."/>
            <person name="Crespi M."/>
            <person name="Mangin B."/>
            <person name="Burke J.M."/>
            <person name="Salse J."/>
            <person name="Munos S."/>
            <person name="Vincourt P."/>
            <person name="Rieseberg L.H."/>
            <person name="Langlade N.B."/>
        </authorList>
    </citation>
    <scope>NUCLEOTIDE SEQUENCE</scope>
    <source>
        <tissue evidence="14">Leaves</tissue>
    </source>
</reference>
<feature type="binding site" description="axial binding residue" evidence="11">
    <location>
        <position position="459"/>
    </location>
    <ligand>
        <name>heme</name>
        <dbReference type="ChEBI" id="CHEBI:30413"/>
    </ligand>
    <ligandPart>
        <name>Fe</name>
        <dbReference type="ChEBI" id="CHEBI:18248"/>
    </ligandPart>
</feature>
<dbReference type="GO" id="GO:0016709">
    <property type="term" value="F:oxidoreductase activity, acting on paired donors, with incorporation or reduction of molecular oxygen, NAD(P)H as one donor, and incorporation of one atom of oxygen"/>
    <property type="evidence" value="ECO:0000318"/>
    <property type="project" value="GO_Central"/>
</dbReference>
<evidence type="ECO:0000256" key="12">
    <source>
        <dbReference type="RuleBase" id="RU000461"/>
    </source>
</evidence>
<dbReference type="Gene3D" id="1.10.630.10">
    <property type="entry name" value="Cytochrome P450"/>
    <property type="match status" value="1"/>
</dbReference>
<dbReference type="Pfam" id="PF00067">
    <property type="entry name" value="p450"/>
    <property type="match status" value="1"/>
</dbReference>
<keyword evidence="5 11" id="KW-0479">Metal-binding</keyword>
<evidence type="ECO:0000256" key="1">
    <source>
        <dbReference type="ARBA" id="ARBA00004167"/>
    </source>
</evidence>
<evidence type="ECO:0000256" key="3">
    <source>
        <dbReference type="ARBA" id="ARBA00022617"/>
    </source>
</evidence>
<evidence type="ECO:0000256" key="13">
    <source>
        <dbReference type="SAM" id="Phobius"/>
    </source>
</evidence>
<name>A0A9K3JM75_HELAN</name>
<dbReference type="InterPro" id="IPR017972">
    <property type="entry name" value="Cyt_P450_CS"/>
</dbReference>
<dbReference type="PANTHER" id="PTHR47947:SF62">
    <property type="entry name" value="CYTOCHROME P450, FAMILY 81, SUBFAMILY D, POLYPEPTIDE 5"/>
    <property type="match status" value="1"/>
</dbReference>
<evidence type="ECO:0000313" key="14">
    <source>
        <dbReference type="EMBL" id="KAF5817569.1"/>
    </source>
</evidence>
<dbReference type="FunFam" id="1.10.630.10:FF:000023">
    <property type="entry name" value="Cytochrome P450 family protein"/>
    <property type="match status" value="1"/>
</dbReference>
<evidence type="ECO:0000256" key="7">
    <source>
        <dbReference type="ARBA" id="ARBA00023002"/>
    </source>
</evidence>
<dbReference type="GO" id="GO:0020037">
    <property type="term" value="F:heme binding"/>
    <property type="evidence" value="ECO:0007669"/>
    <property type="project" value="InterPro"/>
</dbReference>
<dbReference type="InterPro" id="IPR002401">
    <property type="entry name" value="Cyt_P450_E_grp-I"/>
</dbReference>
<evidence type="ECO:0000256" key="8">
    <source>
        <dbReference type="ARBA" id="ARBA00023004"/>
    </source>
</evidence>
<dbReference type="SUPFAM" id="SSF48264">
    <property type="entry name" value="Cytochrome P450"/>
    <property type="match status" value="1"/>
</dbReference>
<dbReference type="InterPro" id="IPR036396">
    <property type="entry name" value="Cyt_P450_sf"/>
</dbReference>
<dbReference type="AlphaFoldDB" id="A0A9K3JM75"/>
<comment type="similarity">
    <text evidence="2 12">Belongs to the cytochrome P450 family.</text>
</comment>
<dbReference type="Proteomes" id="UP000215914">
    <property type="component" value="Unassembled WGS sequence"/>
</dbReference>
<accession>A0A9K3JM75</accession>
<keyword evidence="6 13" id="KW-1133">Transmembrane helix</keyword>
<organism evidence="14 15">
    <name type="scientific">Helianthus annuus</name>
    <name type="common">Common sunflower</name>
    <dbReference type="NCBI Taxonomy" id="4232"/>
    <lineage>
        <taxon>Eukaryota</taxon>
        <taxon>Viridiplantae</taxon>
        <taxon>Streptophyta</taxon>
        <taxon>Embryophyta</taxon>
        <taxon>Tracheophyta</taxon>
        <taxon>Spermatophyta</taxon>
        <taxon>Magnoliopsida</taxon>
        <taxon>eudicotyledons</taxon>
        <taxon>Gunneridae</taxon>
        <taxon>Pentapetalae</taxon>
        <taxon>asterids</taxon>
        <taxon>campanulids</taxon>
        <taxon>Asterales</taxon>
        <taxon>Asteraceae</taxon>
        <taxon>Asteroideae</taxon>
        <taxon>Heliantheae alliance</taxon>
        <taxon>Heliantheae</taxon>
        <taxon>Helianthus</taxon>
    </lineage>
</organism>
<evidence type="ECO:0000256" key="10">
    <source>
        <dbReference type="ARBA" id="ARBA00023136"/>
    </source>
</evidence>
<keyword evidence="8 11" id="KW-0408">Iron</keyword>
<comment type="cofactor">
    <cofactor evidence="11">
        <name>heme</name>
        <dbReference type="ChEBI" id="CHEBI:30413"/>
    </cofactor>
</comment>
<dbReference type="PANTHER" id="PTHR47947">
    <property type="entry name" value="CYTOCHROME P450 82C3-RELATED"/>
    <property type="match status" value="1"/>
</dbReference>
<evidence type="ECO:0000256" key="4">
    <source>
        <dbReference type="ARBA" id="ARBA00022692"/>
    </source>
</evidence>
<dbReference type="GO" id="GO:0005506">
    <property type="term" value="F:iron ion binding"/>
    <property type="evidence" value="ECO:0007669"/>
    <property type="project" value="InterPro"/>
</dbReference>
<gene>
    <name evidence="14" type="ORF">HanXRQr2_Chr02g0054581</name>
</gene>
<evidence type="ECO:0000256" key="11">
    <source>
        <dbReference type="PIRSR" id="PIRSR602401-1"/>
    </source>
</evidence>
<dbReference type="PRINTS" id="PR00463">
    <property type="entry name" value="EP450I"/>
</dbReference>
<dbReference type="PRINTS" id="PR00385">
    <property type="entry name" value="P450"/>
</dbReference>
<proteinExistence type="inferred from homology"/>
<dbReference type="CDD" id="cd20653">
    <property type="entry name" value="CYP81"/>
    <property type="match status" value="1"/>
</dbReference>
<dbReference type="EMBL" id="MNCJ02000317">
    <property type="protein sequence ID" value="KAF5817569.1"/>
    <property type="molecule type" value="Genomic_DNA"/>
</dbReference>
<evidence type="ECO:0000313" key="15">
    <source>
        <dbReference type="Proteomes" id="UP000215914"/>
    </source>
</evidence>
<keyword evidence="3 11" id="KW-0349">Heme</keyword>
<dbReference type="Gramene" id="mRNA:HanXRQr2_Chr02g0054581">
    <property type="protein sequence ID" value="mRNA:HanXRQr2_Chr02g0054581"/>
    <property type="gene ID" value="HanXRQr2_Chr02g0054581"/>
</dbReference>
<evidence type="ECO:0000256" key="6">
    <source>
        <dbReference type="ARBA" id="ARBA00022989"/>
    </source>
</evidence>
<protein>
    <submittedName>
        <fullName evidence="14">Cytochrome P450</fullName>
    </submittedName>
</protein>
<keyword evidence="10 13" id="KW-0472">Membrane</keyword>
<keyword evidence="15" id="KW-1185">Reference proteome</keyword>
<keyword evidence="4 13" id="KW-0812">Transmembrane</keyword>